<evidence type="ECO:0000256" key="1">
    <source>
        <dbReference type="ARBA" id="ARBA00001971"/>
    </source>
</evidence>
<comment type="similarity">
    <text evidence="2 7">Belongs to the cytochrome P450 family.</text>
</comment>
<evidence type="ECO:0000256" key="5">
    <source>
        <dbReference type="ARBA" id="ARBA00023004"/>
    </source>
</evidence>
<keyword evidence="7" id="KW-0349">Heme</keyword>
<evidence type="ECO:0000256" key="2">
    <source>
        <dbReference type="ARBA" id="ARBA00010617"/>
    </source>
</evidence>
<dbReference type="PANTHER" id="PTHR46206">
    <property type="entry name" value="CYTOCHROME P450"/>
    <property type="match status" value="1"/>
</dbReference>
<name>A0ABR3WIC3_9PEZI</name>
<reference evidence="8 9" key="1">
    <citation type="journal article" date="2024" name="IMA Fungus">
        <title>IMA Genome - F19 : A genome assembly and annotation guide to empower mycologists, including annotated draft genome sequences of Ceratocystis pirilliformis, Diaporthe australafricana, Fusarium ophioides, Paecilomyces lecythidis, and Sporothrix stenoceras.</title>
        <authorList>
            <person name="Aylward J."/>
            <person name="Wilson A.M."/>
            <person name="Visagie C.M."/>
            <person name="Spraker J."/>
            <person name="Barnes I."/>
            <person name="Buitendag C."/>
            <person name="Ceriani C."/>
            <person name="Del Mar Angel L."/>
            <person name="du Plessis D."/>
            <person name="Fuchs T."/>
            <person name="Gasser K."/>
            <person name="Kramer D."/>
            <person name="Li W."/>
            <person name="Munsamy K."/>
            <person name="Piso A."/>
            <person name="Price J.L."/>
            <person name="Sonnekus B."/>
            <person name="Thomas C."/>
            <person name="van der Nest A."/>
            <person name="van Dijk A."/>
            <person name="van Heerden A."/>
            <person name="van Vuuren N."/>
            <person name="Yilmaz N."/>
            <person name="Duong T.A."/>
            <person name="van der Merwe N.A."/>
            <person name="Wingfield M.J."/>
            <person name="Wingfield B.D."/>
        </authorList>
    </citation>
    <scope>NUCLEOTIDE SEQUENCE [LARGE SCALE GENOMIC DNA]</scope>
    <source>
        <strain evidence="8 9">CMW 18300</strain>
    </source>
</reference>
<organism evidence="8 9">
    <name type="scientific">Diaporthe australafricana</name>
    <dbReference type="NCBI Taxonomy" id="127596"/>
    <lineage>
        <taxon>Eukaryota</taxon>
        <taxon>Fungi</taxon>
        <taxon>Dikarya</taxon>
        <taxon>Ascomycota</taxon>
        <taxon>Pezizomycotina</taxon>
        <taxon>Sordariomycetes</taxon>
        <taxon>Sordariomycetidae</taxon>
        <taxon>Diaporthales</taxon>
        <taxon>Diaporthaceae</taxon>
        <taxon>Diaporthe</taxon>
    </lineage>
</organism>
<dbReference type="InterPro" id="IPR036396">
    <property type="entry name" value="Cyt_P450_sf"/>
</dbReference>
<dbReference type="InterPro" id="IPR017972">
    <property type="entry name" value="Cyt_P450_CS"/>
</dbReference>
<evidence type="ECO:0000313" key="8">
    <source>
        <dbReference type="EMBL" id="KAL1862626.1"/>
    </source>
</evidence>
<keyword evidence="3 7" id="KW-0479">Metal-binding</keyword>
<comment type="cofactor">
    <cofactor evidence="1">
        <name>heme</name>
        <dbReference type="ChEBI" id="CHEBI:30413"/>
    </cofactor>
</comment>
<gene>
    <name evidence="8" type="ORF">Daus18300_008423</name>
</gene>
<keyword evidence="6 7" id="KW-0503">Monooxygenase</keyword>
<dbReference type="PROSITE" id="PS00086">
    <property type="entry name" value="CYTOCHROME_P450"/>
    <property type="match status" value="1"/>
</dbReference>
<comment type="caution">
    <text evidence="8">The sequence shown here is derived from an EMBL/GenBank/DDBJ whole genome shotgun (WGS) entry which is preliminary data.</text>
</comment>
<evidence type="ECO:0000256" key="4">
    <source>
        <dbReference type="ARBA" id="ARBA00023002"/>
    </source>
</evidence>
<accession>A0ABR3WIC3</accession>
<dbReference type="Proteomes" id="UP001583177">
    <property type="component" value="Unassembled WGS sequence"/>
</dbReference>
<dbReference type="EMBL" id="JAWRVE010000079">
    <property type="protein sequence ID" value="KAL1862626.1"/>
    <property type="molecule type" value="Genomic_DNA"/>
</dbReference>
<evidence type="ECO:0000256" key="7">
    <source>
        <dbReference type="RuleBase" id="RU000461"/>
    </source>
</evidence>
<keyword evidence="5 7" id="KW-0408">Iron</keyword>
<keyword evidence="4 7" id="KW-0560">Oxidoreductase</keyword>
<evidence type="ECO:0008006" key="10">
    <source>
        <dbReference type="Google" id="ProtNLM"/>
    </source>
</evidence>
<proteinExistence type="inferred from homology"/>
<sequence length="515" mass="57691">MAGLLADLGPVSQFILLALLIVCPVLIAKARTCTKYTILPAAPIVGRKWKYEPRWLTRYRFVPSGWDITREGWDKHRDTAFTMLRPDSNITVLPLRYVDELQHVDSHRLHPIEALSNDMLGTYTGLSILTNSHLSFSAVQKRFTPKLPQTLPRLVDELAYSLPHIIGPCRTWTPIALNDVMTRVISHLTARTWVGRDLARNEEWHTANLETTASVFTLAVALKLLPAFLQPVVAPLLPMKGKLGRGLRRVRAFLVPLIEERKALGEGDERPDDMIQWMLDAAEGEERDTVNLATRYVYAAIGSLFTVSAALVDCVYDLAAYPEHLAPLREEVERVLKEDGGWQKGTAAKLEMMDSFMKESQRVNAPGPISFKRVVKEQMTLSDGLVLPKDTYIAVVNSGCIGREDEPFDGFRYAQKQPGQSSSKARQSLYTSTDREHISFGQGRHACPGRFVAAVEIKLVFAEMLMRYDVSFAENGDMSSGPEKRPKNLHLLELGFTDPSAKVYIRERTDAAAST</sequence>
<dbReference type="CDD" id="cd11041">
    <property type="entry name" value="CYP503A1-like"/>
    <property type="match status" value="1"/>
</dbReference>
<dbReference type="Gene3D" id="1.10.630.10">
    <property type="entry name" value="Cytochrome P450"/>
    <property type="match status" value="1"/>
</dbReference>
<keyword evidence="9" id="KW-1185">Reference proteome</keyword>
<protein>
    <recommendedName>
        <fullName evidence="10">Cytochrome P450</fullName>
    </recommendedName>
</protein>
<evidence type="ECO:0000256" key="6">
    <source>
        <dbReference type="ARBA" id="ARBA00023033"/>
    </source>
</evidence>
<dbReference type="InterPro" id="IPR002403">
    <property type="entry name" value="Cyt_P450_E_grp-IV"/>
</dbReference>
<dbReference type="SUPFAM" id="SSF48264">
    <property type="entry name" value="Cytochrome P450"/>
    <property type="match status" value="1"/>
</dbReference>
<dbReference type="InterPro" id="IPR001128">
    <property type="entry name" value="Cyt_P450"/>
</dbReference>
<evidence type="ECO:0000313" key="9">
    <source>
        <dbReference type="Proteomes" id="UP001583177"/>
    </source>
</evidence>
<evidence type="ECO:0000256" key="3">
    <source>
        <dbReference type="ARBA" id="ARBA00022723"/>
    </source>
</evidence>
<dbReference type="PRINTS" id="PR00465">
    <property type="entry name" value="EP450IV"/>
</dbReference>
<dbReference type="Pfam" id="PF00067">
    <property type="entry name" value="p450"/>
    <property type="match status" value="1"/>
</dbReference>